<feature type="modified residue" description="4-aspartylphosphate" evidence="6">
    <location>
        <position position="51"/>
    </location>
</feature>
<evidence type="ECO:0000256" key="7">
    <source>
        <dbReference type="PROSITE-ProRule" id="PRU01091"/>
    </source>
</evidence>
<dbReference type="InterPro" id="IPR036388">
    <property type="entry name" value="WH-like_DNA-bd_sf"/>
</dbReference>
<organism evidence="10 11">
    <name type="scientific">Thorsellia anophelis DSM 18579</name>
    <dbReference type="NCBI Taxonomy" id="1123402"/>
    <lineage>
        <taxon>Bacteria</taxon>
        <taxon>Pseudomonadati</taxon>
        <taxon>Pseudomonadota</taxon>
        <taxon>Gammaproteobacteria</taxon>
        <taxon>Enterobacterales</taxon>
        <taxon>Thorselliaceae</taxon>
        <taxon>Thorsellia</taxon>
    </lineage>
</organism>
<dbReference type="Gene3D" id="6.10.250.690">
    <property type="match status" value="1"/>
</dbReference>
<dbReference type="CDD" id="cd19934">
    <property type="entry name" value="REC_OmpR_EcPhoP-like"/>
    <property type="match status" value="1"/>
</dbReference>
<keyword evidence="4 7" id="KW-0238">DNA-binding</keyword>
<evidence type="ECO:0000259" key="8">
    <source>
        <dbReference type="PROSITE" id="PS50110"/>
    </source>
</evidence>
<proteinExistence type="predicted"/>
<name>A0A1I0BB68_9GAMM</name>
<feature type="domain" description="Response regulatory" evidence="8">
    <location>
        <begin position="2"/>
        <end position="116"/>
    </location>
</feature>
<dbReference type="Pfam" id="PF00072">
    <property type="entry name" value="Response_reg"/>
    <property type="match status" value="1"/>
</dbReference>
<evidence type="ECO:0000256" key="6">
    <source>
        <dbReference type="PROSITE-ProRule" id="PRU00169"/>
    </source>
</evidence>
<gene>
    <name evidence="10" type="ORF">SAMN02583745_01195</name>
</gene>
<dbReference type="InterPro" id="IPR011006">
    <property type="entry name" value="CheY-like_superfamily"/>
</dbReference>
<dbReference type="Gene3D" id="1.10.10.10">
    <property type="entry name" value="Winged helix-like DNA-binding domain superfamily/Winged helix DNA-binding domain"/>
    <property type="match status" value="1"/>
</dbReference>
<dbReference type="PROSITE" id="PS50110">
    <property type="entry name" value="RESPONSE_REGULATORY"/>
    <property type="match status" value="1"/>
</dbReference>
<keyword evidence="3" id="KW-0805">Transcription regulation</keyword>
<evidence type="ECO:0000259" key="9">
    <source>
        <dbReference type="PROSITE" id="PS51755"/>
    </source>
</evidence>
<dbReference type="PROSITE" id="PS51755">
    <property type="entry name" value="OMPR_PHOB"/>
    <property type="match status" value="1"/>
</dbReference>
<evidence type="ECO:0000256" key="3">
    <source>
        <dbReference type="ARBA" id="ARBA00023015"/>
    </source>
</evidence>
<feature type="DNA-binding region" description="OmpR/PhoB-type" evidence="7">
    <location>
        <begin position="124"/>
        <end position="218"/>
    </location>
</feature>
<dbReference type="CDD" id="cd00383">
    <property type="entry name" value="trans_reg_C"/>
    <property type="match status" value="1"/>
</dbReference>
<dbReference type="InterPro" id="IPR001789">
    <property type="entry name" value="Sig_transdc_resp-reg_receiver"/>
</dbReference>
<sequence>MKILLVEDNLELSEQIAHALSDIEYTLDITHDGIEAHFFGREFEYCAIILDLGLPKLDGLSILKQWRSSGIHTPVIVLTARGEWHEKVLAIDSGADDYLTKPFHIEELLARLRAVIRRANGHSSAIIEVGALTLDTRAQIVYLNQQRLSLTSHEYKLLAYFMHHPNQIITKTKLMEQLYEQDSDRDSNTLEVFIGRLRKKMPKDMIQTVRGTGYQLVVEAE</sequence>
<evidence type="ECO:0000256" key="2">
    <source>
        <dbReference type="ARBA" id="ARBA00023012"/>
    </source>
</evidence>
<dbReference type="GO" id="GO:0006355">
    <property type="term" value="P:regulation of DNA-templated transcription"/>
    <property type="evidence" value="ECO:0007669"/>
    <property type="project" value="InterPro"/>
</dbReference>
<dbReference type="InterPro" id="IPR039420">
    <property type="entry name" value="WalR-like"/>
</dbReference>
<evidence type="ECO:0000313" key="11">
    <source>
        <dbReference type="Proteomes" id="UP000242642"/>
    </source>
</evidence>
<evidence type="ECO:0000256" key="4">
    <source>
        <dbReference type="ARBA" id="ARBA00023125"/>
    </source>
</evidence>
<dbReference type="STRING" id="1123402.SAMN02583745_01195"/>
<keyword evidence="5" id="KW-0804">Transcription</keyword>
<reference evidence="11" key="1">
    <citation type="submission" date="2016-10" db="EMBL/GenBank/DDBJ databases">
        <authorList>
            <person name="Varghese N."/>
            <person name="Submissions S."/>
        </authorList>
    </citation>
    <scope>NUCLEOTIDE SEQUENCE [LARGE SCALE GENOMIC DNA]</scope>
    <source>
        <strain evidence="11">DSM 18579</strain>
    </source>
</reference>
<dbReference type="SMART" id="SM00448">
    <property type="entry name" value="REC"/>
    <property type="match status" value="1"/>
</dbReference>
<dbReference type="SUPFAM" id="SSF52172">
    <property type="entry name" value="CheY-like"/>
    <property type="match status" value="1"/>
</dbReference>
<dbReference type="GO" id="GO:0000156">
    <property type="term" value="F:phosphorelay response regulator activity"/>
    <property type="evidence" value="ECO:0007669"/>
    <property type="project" value="TreeGrafter"/>
</dbReference>
<dbReference type="OrthoDB" id="9802426at2"/>
<dbReference type="Pfam" id="PF00486">
    <property type="entry name" value="Trans_reg_C"/>
    <property type="match status" value="1"/>
</dbReference>
<dbReference type="EMBL" id="FOHV01000007">
    <property type="protein sequence ID" value="SET03387.1"/>
    <property type="molecule type" value="Genomic_DNA"/>
</dbReference>
<evidence type="ECO:0000256" key="5">
    <source>
        <dbReference type="ARBA" id="ARBA00023163"/>
    </source>
</evidence>
<dbReference type="GO" id="GO:0000976">
    <property type="term" value="F:transcription cis-regulatory region binding"/>
    <property type="evidence" value="ECO:0007669"/>
    <property type="project" value="TreeGrafter"/>
</dbReference>
<keyword evidence="1 6" id="KW-0597">Phosphoprotein</keyword>
<keyword evidence="2" id="KW-0902">Two-component regulatory system</keyword>
<evidence type="ECO:0000256" key="1">
    <source>
        <dbReference type="ARBA" id="ARBA00022553"/>
    </source>
</evidence>
<dbReference type="FunFam" id="1.10.10.10:FF:000005">
    <property type="entry name" value="Two-component system response regulator"/>
    <property type="match status" value="1"/>
</dbReference>
<accession>A0A1I0BB68</accession>
<dbReference type="Proteomes" id="UP000242642">
    <property type="component" value="Unassembled WGS sequence"/>
</dbReference>
<protein>
    <submittedName>
        <fullName evidence="10">Response regulator receiver domain-containing protein</fullName>
    </submittedName>
</protein>
<dbReference type="AlphaFoldDB" id="A0A1I0BB68"/>
<dbReference type="RefSeq" id="WP_093318587.1">
    <property type="nucleotide sequence ID" value="NZ_FOHV01000007.1"/>
</dbReference>
<dbReference type="SMART" id="SM00862">
    <property type="entry name" value="Trans_reg_C"/>
    <property type="match status" value="1"/>
</dbReference>
<dbReference type="PANTHER" id="PTHR48111">
    <property type="entry name" value="REGULATOR OF RPOS"/>
    <property type="match status" value="1"/>
</dbReference>
<dbReference type="Gene3D" id="3.40.50.2300">
    <property type="match status" value="1"/>
</dbReference>
<feature type="domain" description="OmpR/PhoB-type" evidence="9">
    <location>
        <begin position="124"/>
        <end position="218"/>
    </location>
</feature>
<dbReference type="PANTHER" id="PTHR48111:SF71">
    <property type="entry name" value="TRANSCRIPTIONAL REGULATORY PROTEIN PHOP"/>
    <property type="match status" value="1"/>
</dbReference>
<dbReference type="GO" id="GO:0005829">
    <property type="term" value="C:cytosol"/>
    <property type="evidence" value="ECO:0007669"/>
    <property type="project" value="TreeGrafter"/>
</dbReference>
<evidence type="ECO:0000313" key="10">
    <source>
        <dbReference type="EMBL" id="SET03387.1"/>
    </source>
</evidence>
<dbReference type="InterPro" id="IPR001867">
    <property type="entry name" value="OmpR/PhoB-type_DNA-bd"/>
</dbReference>
<keyword evidence="11" id="KW-1185">Reference proteome</keyword>
<dbReference type="GO" id="GO:0032993">
    <property type="term" value="C:protein-DNA complex"/>
    <property type="evidence" value="ECO:0007669"/>
    <property type="project" value="TreeGrafter"/>
</dbReference>